<dbReference type="Proteomes" id="UP000003688">
    <property type="component" value="Unassembled WGS sequence"/>
</dbReference>
<protein>
    <submittedName>
        <fullName evidence="1">Uncharacterized protein</fullName>
    </submittedName>
</protein>
<organism evidence="1 2">
    <name type="scientific">Pedosphaera parvula (strain Ellin514)</name>
    <dbReference type="NCBI Taxonomy" id="320771"/>
    <lineage>
        <taxon>Bacteria</taxon>
        <taxon>Pseudomonadati</taxon>
        <taxon>Verrucomicrobiota</taxon>
        <taxon>Pedosphaerae</taxon>
        <taxon>Pedosphaerales</taxon>
        <taxon>Pedosphaeraceae</taxon>
        <taxon>Pedosphaera</taxon>
    </lineage>
</organism>
<dbReference type="AlphaFoldDB" id="B9XBZ2"/>
<evidence type="ECO:0000313" key="1">
    <source>
        <dbReference type="EMBL" id="EEF62460.1"/>
    </source>
</evidence>
<comment type="caution">
    <text evidence="1">The sequence shown here is derived from an EMBL/GenBank/DDBJ whole genome shotgun (WGS) entry which is preliminary data.</text>
</comment>
<dbReference type="InterPro" id="IPR045423">
    <property type="entry name" value="DUF6510"/>
</dbReference>
<proteinExistence type="predicted"/>
<accession>B9XBZ2</accession>
<evidence type="ECO:0000313" key="2">
    <source>
        <dbReference type="Proteomes" id="UP000003688"/>
    </source>
</evidence>
<dbReference type="STRING" id="320771.Cflav_PD5095"/>
<dbReference type="RefSeq" id="WP_007413340.1">
    <property type="nucleotide sequence ID" value="NZ_ABOX02000004.1"/>
</dbReference>
<dbReference type="Pfam" id="PF20120">
    <property type="entry name" value="DUF6510"/>
    <property type="match status" value="1"/>
</dbReference>
<gene>
    <name evidence="1" type="ORF">Cflav_PD5095</name>
</gene>
<keyword evidence="2" id="KW-1185">Reference proteome</keyword>
<name>B9XBZ2_PEDPL</name>
<dbReference type="EMBL" id="ABOX02000004">
    <property type="protein sequence ID" value="EEF62460.1"/>
    <property type="molecule type" value="Genomic_DNA"/>
</dbReference>
<sequence>MNSHNYDYLDGNAAAGELSNIFTMDVTAARGQCAHCGAMKRFAEAHLYMEGPGLVARCSVCQHVLLRLVNARERVFLDLRGMTCLILDTSGLPKEPPPL</sequence>
<reference evidence="1 2" key="1">
    <citation type="journal article" date="2011" name="J. Bacteriol.">
        <title>Genome sequence of 'Pedosphaera parvula' Ellin514, an aerobic Verrucomicrobial isolate from pasture soil.</title>
        <authorList>
            <person name="Kant R."/>
            <person name="van Passel M.W."/>
            <person name="Sangwan P."/>
            <person name="Palva A."/>
            <person name="Lucas S."/>
            <person name="Copeland A."/>
            <person name="Lapidus A."/>
            <person name="Glavina Del Rio T."/>
            <person name="Dalin E."/>
            <person name="Tice H."/>
            <person name="Bruce D."/>
            <person name="Goodwin L."/>
            <person name="Pitluck S."/>
            <person name="Chertkov O."/>
            <person name="Larimer F.W."/>
            <person name="Land M.L."/>
            <person name="Hauser L."/>
            <person name="Brettin T.S."/>
            <person name="Detter J.C."/>
            <person name="Han S."/>
            <person name="de Vos W.M."/>
            <person name="Janssen P.H."/>
            <person name="Smidt H."/>
        </authorList>
    </citation>
    <scope>NUCLEOTIDE SEQUENCE [LARGE SCALE GENOMIC DNA]</scope>
    <source>
        <strain evidence="1 2">Ellin514</strain>
    </source>
</reference>